<dbReference type="RefSeq" id="XP_052942587.1">
    <property type="nucleotide sequence ID" value="XM_053089184.1"/>
</dbReference>
<reference evidence="3" key="1">
    <citation type="journal article" date="2022" name="G3 (Bethesda)">
        <title>High quality genome of the basidiomycete yeast Dioszegia hungarica PDD-24b-2 isolated from cloud water.</title>
        <authorList>
            <person name="Jarrige D."/>
            <person name="Haridas S."/>
            <person name="Bleykasten-Grosshans C."/>
            <person name="Joly M."/>
            <person name="Nadalig T."/>
            <person name="Sancelme M."/>
            <person name="Vuilleumier S."/>
            <person name="Grigoriev I.V."/>
            <person name="Amato P."/>
            <person name="Bringel F."/>
        </authorList>
    </citation>
    <scope>NUCLEOTIDE SEQUENCE</scope>
    <source>
        <strain evidence="3">PDD-24b-2</strain>
    </source>
</reference>
<keyword evidence="1" id="KW-1133">Transmembrane helix</keyword>
<dbReference type="AlphaFoldDB" id="A0AA38H2Q5"/>
<feature type="transmembrane region" description="Helical" evidence="1">
    <location>
        <begin position="468"/>
        <end position="486"/>
    </location>
</feature>
<feature type="transmembrane region" description="Helical" evidence="1">
    <location>
        <begin position="360"/>
        <end position="388"/>
    </location>
</feature>
<dbReference type="GeneID" id="77728389"/>
<dbReference type="Proteomes" id="UP001164286">
    <property type="component" value="Unassembled WGS sequence"/>
</dbReference>
<feature type="signal peptide" evidence="2">
    <location>
        <begin position="1"/>
        <end position="18"/>
    </location>
</feature>
<accession>A0AA38H2Q5</accession>
<evidence type="ECO:0000313" key="3">
    <source>
        <dbReference type="EMBL" id="KAI9632810.1"/>
    </source>
</evidence>
<evidence type="ECO:0000256" key="2">
    <source>
        <dbReference type="SAM" id="SignalP"/>
    </source>
</evidence>
<proteinExistence type="predicted"/>
<dbReference type="Pfam" id="PF04114">
    <property type="entry name" value="Gaa1"/>
    <property type="match status" value="1"/>
</dbReference>
<feature type="transmembrane region" description="Helical" evidence="1">
    <location>
        <begin position="409"/>
        <end position="434"/>
    </location>
</feature>
<keyword evidence="1" id="KW-0472">Membrane</keyword>
<dbReference type="InterPro" id="IPR007246">
    <property type="entry name" value="Gaa1"/>
</dbReference>
<sequence>MVILGYLWVLALPYDGLWKGTYIDEHSLQPAQVTMYWDWPNVHKADQFLERLEELVRSNSTFDERSAYLIQAFSEAGLSAGNTTSAVYASVMPPRSAGTETILISANWVSRDGGPNLRGVATLLAMGDFLRGQNHWAFNFVLVIGDSYLTGLSSFLASYHTLFPGVIWTGLNIDYPGHSFSHLGVFYEGLNGRLPNQDVPNTIAHVGKWAGGVEMRLHDVPEEAPEWVRSIPGREDVRGMVERYVVGARHLWTHAGYMALGRASGAHGVMAKYRIDSSTLYCTPASGPHGFHTLGRTLESTLRSLNNLLERLHASYFFYLLPSPGHFIPVGNYLPSSILLGASVVIGGLACPQPPSPAGMLYLLLSMGIGGLAWIAQTPLVSILAFLLPRPEGRARETVRCLAHIGYGAMIPTLAMLNYPQSLLLATVTIAYLVPYRSVRLVALAAHPALVQWALPGLRAEWEVLGNAFWPGVFAVWVPLWVIAVII</sequence>
<evidence type="ECO:0000313" key="4">
    <source>
        <dbReference type="Proteomes" id="UP001164286"/>
    </source>
</evidence>
<evidence type="ECO:0000256" key="1">
    <source>
        <dbReference type="SAM" id="Phobius"/>
    </source>
</evidence>
<organism evidence="3 4">
    <name type="scientific">Dioszegia hungarica</name>
    <dbReference type="NCBI Taxonomy" id="4972"/>
    <lineage>
        <taxon>Eukaryota</taxon>
        <taxon>Fungi</taxon>
        <taxon>Dikarya</taxon>
        <taxon>Basidiomycota</taxon>
        <taxon>Agaricomycotina</taxon>
        <taxon>Tremellomycetes</taxon>
        <taxon>Tremellales</taxon>
        <taxon>Bulleribasidiaceae</taxon>
        <taxon>Dioszegia</taxon>
    </lineage>
</organism>
<protein>
    <submittedName>
        <fullName evidence="3">GPI-anchor transamidase</fullName>
    </submittedName>
</protein>
<dbReference type="GO" id="GO:0042765">
    <property type="term" value="C:GPI-anchor transamidase complex"/>
    <property type="evidence" value="ECO:0007669"/>
    <property type="project" value="InterPro"/>
</dbReference>
<comment type="caution">
    <text evidence="3">The sequence shown here is derived from an EMBL/GenBank/DDBJ whole genome shotgun (WGS) entry which is preliminary data.</text>
</comment>
<keyword evidence="1" id="KW-0812">Transmembrane</keyword>
<dbReference type="PANTHER" id="PTHR13304">
    <property type="entry name" value="GLYCOSYLPHOSPHATIDYLINOSITOL ANCHOR ATTACHMENT 1 PROTEIN"/>
    <property type="match status" value="1"/>
</dbReference>
<dbReference type="EMBL" id="JAKWFO010000014">
    <property type="protein sequence ID" value="KAI9632810.1"/>
    <property type="molecule type" value="Genomic_DNA"/>
</dbReference>
<name>A0AA38H2Q5_9TREE</name>
<keyword evidence="4" id="KW-1185">Reference proteome</keyword>
<gene>
    <name evidence="3" type="ORF">MKK02DRAFT_35479</name>
</gene>
<keyword evidence="2" id="KW-0732">Signal</keyword>
<dbReference type="PANTHER" id="PTHR13304:SF0">
    <property type="entry name" value="GLYCOSYLPHOSPHATIDYLINOSITOL ANCHOR ATTACHMENT 1 PROTEIN"/>
    <property type="match status" value="1"/>
</dbReference>
<dbReference type="GO" id="GO:0016255">
    <property type="term" value="P:attachment of GPI anchor to protein"/>
    <property type="evidence" value="ECO:0007669"/>
    <property type="project" value="TreeGrafter"/>
</dbReference>
<feature type="chain" id="PRO_5041365677" evidence="2">
    <location>
        <begin position="19"/>
        <end position="487"/>
    </location>
</feature>